<dbReference type="STRING" id="160492.XF_1508"/>
<dbReference type="AlphaFoldDB" id="Q9PD71"/>
<dbReference type="HOGENOM" id="CLU_021581_0_0_6"/>
<reference evidence="1 2" key="1">
    <citation type="journal article" date="2000" name="Nature">
        <title>The genome sequence of the plant pathogen Xylella fastidiosa.</title>
        <authorList>
            <person name="Simpson A.J."/>
            <person name="Reinach F.C."/>
            <person name="Arruda P."/>
            <person name="Abreu F.A."/>
            <person name="Acencio M."/>
            <person name="Alvarenga R."/>
            <person name="Alves L.M."/>
            <person name="Araya J.E."/>
            <person name="Baia G.S."/>
            <person name="Baptista C.S."/>
            <person name="Barros M.H."/>
            <person name="Bonaccorsi E.D."/>
            <person name="Bordin S."/>
            <person name="Bove J.M."/>
            <person name="Briones M.R."/>
            <person name="Bueno M.R."/>
            <person name="Camargo A.A."/>
            <person name="Camargo L.E."/>
            <person name="Carraro D.M."/>
            <person name="Carrer H."/>
            <person name="Colauto N.B."/>
            <person name="Colombo C."/>
            <person name="Costa F.F."/>
            <person name="Costa M.C."/>
            <person name="Costa-Neto C.M."/>
            <person name="Coutinho L.L."/>
            <person name="Cristofani M."/>
            <person name="Dias-Neto E."/>
            <person name="Docena C."/>
            <person name="El-Dorry H."/>
            <person name="Facincani A.P."/>
            <person name="Ferreira A.J."/>
            <person name="Ferreira V.C."/>
            <person name="Ferro J.A."/>
            <person name="Fraga J.S."/>
            <person name="Franca S.C."/>
            <person name="Franco M.C."/>
            <person name="Frohme M."/>
            <person name="Furlan L.R."/>
            <person name="Garnier M."/>
            <person name="Goldman G.H."/>
            <person name="Goldman M.H."/>
            <person name="Gomes S.L."/>
            <person name="Gruber A."/>
            <person name="Ho P.L."/>
            <person name="Hoheisel J.D."/>
            <person name="Junqueira M.L."/>
            <person name="Kemper E.L."/>
            <person name="Kitajima J.P."/>
            <person name="Krieger J.E."/>
            <person name="Kuramae E.E."/>
            <person name="Laigret F."/>
            <person name="Lambais M.R."/>
            <person name="Leite L.C."/>
            <person name="Lemos E.G."/>
            <person name="Lemos M.V."/>
            <person name="Lopes S.A."/>
            <person name="Lopes C.R."/>
            <person name="Machado J.A."/>
            <person name="Machado M.A."/>
            <person name="Madeira A.M."/>
            <person name="Madeira H.M."/>
            <person name="Marino C.L."/>
            <person name="Marques M.V."/>
            <person name="Martins E.A."/>
            <person name="Martins E.M."/>
            <person name="Matsukuma A.Y."/>
            <person name="Menck C.F."/>
            <person name="Miracca E.C."/>
            <person name="Miyaki C.Y."/>
            <person name="Monteriro-Vitorello C.B."/>
            <person name="Moon D.H."/>
            <person name="Nagai M.A."/>
            <person name="Nascimento A.L."/>
            <person name="Netto L.E."/>
            <person name="Nhani A.Jr."/>
            <person name="Nobrega F.G."/>
            <person name="Nunes L.R."/>
            <person name="Oliveira M.A."/>
            <person name="de Oliveira M.C."/>
            <person name="de Oliveira R.C."/>
            <person name="Palmieri D.A."/>
            <person name="Paris A."/>
            <person name="Peixoto B.R."/>
            <person name="Pereira G.A."/>
            <person name="Pereira H.A.Jr."/>
            <person name="Pesquero J.B."/>
            <person name="Quaggio R.B."/>
            <person name="Roberto P.G."/>
            <person name="Rodrigues V."/>
            <person name="de M Rosa A.J."/>
            <person name="de Rosa V.E.Jr."/>
            <person name="de Sa R.G."/>
            <person name="Santelli R.V."/>
            <person name="Sawasaki H.E."/>
            <person name="da Silva A.C."/>
            <person name="da Silva A.M."/>
            <person name="da Silva F.R."/>
            <person name="da Silva W.A.Jr."/>
            <person name="da Silveira J.F."/>
            <person name="Silvestri M.L."/>
            <person name="Siqueira W.J."/>
            <person name="de Souza A.A."/>
            <person name="de Souza A.P."/>
            <person name="Terenzi M.F."/>
            <person name="Truffi D."/>
            <person name="Tsai S.M."/>
            <person name="Tsuhako M.H."/>
            <person name="Vallada H."/>
            <person name="Van Sluys M.A."/>
            <person name="Verjovski-Almeida S."/>
            <person name="Vettore A.L."/>
            <person name="Zago M.A."/>
            <person name="Zatz M."/>
            <person name="Meidanis J."/>
            <person name="Setubal J.C."/>
        </authorList>
    </citation>
    <scope>NUCLEOTIDE SEQUENCE [LARGE SCALE GENOMIC DNA]</scope>
    <source>
        <strain evidence="1 2">9a5c</strain>
    </source>
</reference>
<organism evidence="1 2">
    <name type="scientific">Xylella fastidiosa (strain 9a5c)</name>
    <dbReference type="NCBI Taxonomy" id="160492"/>
    <lineage>
        <taxon>Bacteria</taxon>
        <taxon>Pseudomonadati</taxon>
        <taxon>Pseudomonadota</taxon>
        <taxon>Gammaproteobacteria</taxon>
        <taxon>Lysobacterales</taxon>
        <taxon>Lysobacteraceae</taxon>
        <taxon>Xylella</taxon>
    </lineage>
</organism>
<dbReference type="Pfam" id="PF07793">
    <property type="entry name" value="DUF1631"/>
    <property type="match status" value="1"/>
</dbReference>
<dbReference type="KEGG" id="xfa:XF_1508"/>
<proteinExistence type="predicted"/>
<sequence>MHRMFAEPLGKTSSLPANMALSPRASVLLQGVLNCCLDSLGPALMDTLAALEQELFQLAARARSTQQQVELYVDMKRLRDRKESFIPCFCEGLVRAFGALNMSCEQMTAAALPQAENSEIDRDIVLHDIAGRSVVRHLDALQMLGQRLAVLVAMPAFQPERMPMGPQLLCRILRECGETLGLNPNTQVTLYRVFESKSMDRYGHLLECANRLLDQAGILPRLVSLPEVARSVLPRPHDLPGNLADTVMCSTEWCNATLAPRCTPVTAQGVNLAPLPAVPQCSTITNGTGVDSDVDSDTTFPSVAPDLSQMSGALQTRMSTLFLPSGAGGETVLCPPGAQLNGQFAVMPSAFPGYTMRMSQVFTFPSDTEIKSNQSSDAPQARTLTPFSASYLSGMDLNQLLSALQARTAATSPRGGAWRSVRELRQHVLVNLRARYGAATVLSVQDEHVFELIDMLYSEIEREVRGSSLVADLLTRLQVPVLRAALRDPRFFVRDQHPARELLNVIAESASTWLGDEDLDPQLLQLLNSAVDKVLHEYQGEEAVFVQAYQDIQVGYCAQVHQAAVTERHYIEAARGQERLELAKRQATETIERLCAVAPPPRFVKTLLRQAWLDVLTLSVLRQGKESLEWREYEALTERICAITSTLAGGASDPVLREQVEQSLYHVGYGNIEASAIARRLSTPDGEDELMSRTELAARLKHHTRFGEFGEQIEPRPLQETILPRNTVEETCYAQLRTLPFGTWLEFVMNQQGDVRRQRLCWYSPVTDHVLLVNPRGQKSTEHTLDTLARLLANGQLRIVTEEEGRLIDRAWSATLRALRHLLGARDTFENLHA</sequence>
<gene>
    <name evidence="1" type="ordered locus">XF_1508</name>
</gene>
<dbReference type="eggNOG" id="COG1570">
    <property type="taxonomic scope" value="Bacteria"/>
</dbReference>
<accession>Q9PD71</accession>
<protein>
    <recommendedName>
        <fullName evidence="3">DUF1631 domain-containing protein</fullName>
    </recommendedName>
</protein>
<evidence type="ECO:0000313" key="1">
    <source>
        <dbReference type="EMBL" id="AAF84317.1"/>
    </source>
</evidence>
<dbReference type="PIR" id="F82673">
    <property type="entry name" value="F82673"/>
</dbReference>
<dbReference type="EMBL" id="AE003849">
    <property type="protein sequence ID" value="AAF84317.1"/>
    <property type="molecule type" value="Genomic_DNA"/>
</dbReference>
<dbReference type="Proteomes" id="UP000000812">
    <property type="component" value="Chromosome"/>
</dbReference>
<name>Q9PD71_XYLFA</name>
<evidence type="ECO:0000313" key="2">
    <source>
        <dbReference type="Proteomes" id="UP000000812"/>
    </source>
</evidence>
<evidence type="ECO:0008006" key="3">
    <source>
        <dbReference type="Google" id="ProtNLM"/>
    </source>
</evidence>
<dbReference type="InterPro" id="IPR012434">
    <property type="entry name" value="DUF1631"/>
</dbReference>